<reference evidence="2" key="1">
    <citation type="submission" date="2021-05" db="EMBL/GenBank/DDBJ databases">
        <authorList>
            <person name="Arsene-Ploetze F."/>
        </authorList>
    </citation>
    <scope>NUCLEOTIDE SEQUENCE</scope>
    <source>
        <strain evidence="2">DSM 42138</strain>
    </source>
</reference>
<feature type="region of interest" description="Disordered" evidence="1">
    <location>
        <begin position="1"/>
        <end position="446"/>
    </location>
</feature>
<dbReference type="AlphaFoldDB" id="A0A9W4DP92"/>
<feature type="compositionally biased region" description="Basic and acidic residues" evidence="1">
    <location>
        <begin position="81"/>
        <end position="92"/>
    </location>
</feature>
<feature type="compositionally biased region" description="Basic and acidic residues" evidence="1">
    <location>
        <begin position="50"/>
        <end position="72"/>
    </location>
</feature>
<sequence>MGAGDRPRLAGVRHDHAGGRRGQDPHRQRRPAVLQPHHRPADRQAAAGRQRGDHAERQGAEGRLRRARQQEGRRRRAGPGHRGDPRHGEHPVVRPVGHRGLLQHRREELDRAGQEERSGRPVPEPGAAPDLPARFDVQAGHGGRGTGVGQGDRRRRQDDVARPVHPARHHGAAEERGPHPVQGRHTAQCAAAVLQHRLRQARRRHRAQGHGRRGGEVRLQQGAARPRPRRREQLRHQDEPRPGRPVLDRPVRHRGHPAADGHGRLGDRQQRGADAALRGREAGGAQSEHHLADRPHGAEQAADAGERAEAAVDDGDGRHGRHRQERQDPGRQGRRQDRYRAARRQQRQGALRLVRLLRHDRPGLAGRGGRGRRGRLGQPRGHQRRRPGGPDRQGRHGSGARQVTGAVTPPGAPGETNVTRVVAPGHIPVGYRRTSRARIGRERPVP</sequence>
<feature type="compositionally biased region" description="Basic residues" evidence="1">
    <location>
        <begin position="196"/>
        <end position="212"/>
    </location>
</feature>
<feature type="compositionally biased region" description="Basic and acidic residues" evidence="1">
    <location>
        <begin position="1"/>
        <end position="26"/>
    </location>
</feature>
<feature type="compositionally biased region" description="Basic residues" evidence="1">
    <location>
        <begin position="369"/>
        <end position="387"/>
    </location>
</feature>
<protein>
    <submittedName>
        <fullName evidence="2">Uncharacterized protein</fullName>
    </submittedName>
</protein>
<keyword evidence="3" id="KW-1185">Reference proteome</keyword>
<gene>
    <name evidence="2" type="ORF">SCOCK_200166</name>
</gene>
<organism evidence="2 3">
    <name type="scientific">Actinacidiphila cocklensis</name>
    <dbReference type="NCBI Taxonomy" id="887465"/>
    <lineage>
        <taxon>Bacteria</taxon>
        <taxon>Bacillati</taxon>
        <taxon>Actinomycetota</taxon>
        <taxon>Actinomycetes</taxon>
        <taxon>Kitasatosporales</taxon>
        <taxon>Streptomycetaceae</taxon>
        <taxon>Actinacidiphila</taxon>
    </lineage>
</organism>
<evidence type="ECO:0000256" key="1">
    <source>
        <dbReference type="SAM" id="MobiDB-lite"/>
    </source>
</evidence>
<feature type="compositionally biased region" description="Basic and acidic residues" evidence="1">
    <location>
        <begin position="151"/>
        <end position="162"/>
    </location>
</feature>
<accession>A0A9W4DP92</accession>
<evidence type="ECO:0000313" key="2">
    <source>
        <dbReference type="EMBL" id="CAG6393554.1"/>
    </source>
</evidence>
<name>A0A9W4DP92_9ACTN</name>
<feature type="compositionally biased region" description="Basic and acidic residues" evidence="1">
    <location>
        <begin position="304"/>
        <end position="318"/>
    </location>
</feature>
<feature type="compositionally biased region" description="Basic and acidic residues" evidence="1">
    <location>
        <begin position="234"/>
        <end position="250"/>
    </location>
</feature>
<feature type="compositionally biased region" description="Basic and acidic residues" evidence="1">
    <location>
        <begin position="104"/>
        <end position="119"/>
    </location>
</feature>
<comment type="caution">
    <text evidence="2">The sequence shown here is derived from an EMBL/GenBank/DDBJ whole genome shotgun (WGS) entry which is preliminary data.</text>
</comment>
<dbReference type="EMBL" id="CAJSLV010000049">
    <property type="protein sequence ID" value="CAG6393554.1"/>
    <property type="molecule type" value="Genomic_DNA"/>
</dbReference>
<evidence type="ECO:0000313" key="3">
    <source>
        <dbReference type="Proteomes" id="UP001152519"/>
    </source>
</evidence>
<feature type="compositionally biased region" description="Basic and acidic residues" evidence="1">
    <location>
        <begin position="257"/>
        <end position="297"/>
    </location>
</feature>
<dbReference type="Proteomes" id="UP001152519">
    <property type="component" value="Unassembled WGS sequence"/>
</dbReference>
<feature type="compositionally biased region" description="Gly residues" evidence="1">
    <location>
        <begin position="140"/>
        <end position="150"/>
    </location>
</feature>
<proteinExistence type="predicted"/>
<feature type="compositionally biased region" description="Basic and acidic residues" evidence="1">
    <location>
        <begin position="325"/>
        <end position="340"/>
    </location>
</feature>